<name>E3PVI8_ACESD</name>
<dbReference type="Proteomes" id="UP000007041">
    <property type="component" value="Chromosome"/>
</dbReference>
<dbReference type="HOGENOM" id="CLU_3042244_0_0_9"/>
<dbReference type="STRING" id="1511.CLOST_0425"/>
<evidence type="ECO:0000313" key="2">
    <source>
        <dbReference type="Proteomes" id="UP000007041"/>
    </source>
</evidence>
<proteinExistence type="predicted"/>
<keyword evidence="2" id="KW-1185">Reference proteome</keyword>
<organism evidence="1 2">
    <name type="scientific">Acetoanaerobium sticklandii (strain ATCC 12662 / DSM 519 / JCM 1433 / CCUG 9281 / NCIMB 10654 / HF)</name>
    <name type="common">Clostridium sticklandii</name>
    <dbReference type="NCBI Taxonomy" id="499177"/>
    <lineage>
        <taxon>Bacteria</taxon>
        <taxon>Bacillati</taxon>
        <taxon>Bacillota</taxon>
        <taxon>Clostridia</taxon>
        <taxon>Peptostreptococcales</taxon>
        <taxon>Filifactoraceae</taxon>
        <taxon>Acetoanaerobium</taxon>
    </lineage>
</organism>
<dbReference type="BioCyc" id="CSTI499177:GJE9-438-MONOMER"/>
<gene>
    <name evidence="1" type="ordered locus">CLOST_0425</name>
</gene>
<sequence length="54" mass="6090">MLIQPICRSFQATGPVTDGTLEISRYRISVGAISQILCDRISQVKKTENMEMLF</sequence>
<dbReference type="KEGG" id="cst:CLOST_0425"/>
<reference evidence="2" key="1">
    <citation type="journal article" date="2010" name="BMC Genomics">
        <title>Clostridium sticklandii, a specialist in amino acid degradation:revisiting its metabolism through its genome sequence.</title>
        <authorList>
            <person name="Fonknechten N."/>
            <person name="Chaussonnerie S."/>
            <person name="Tricot S."/>
            <person name="Lajus A."/>
            <person name="Andreesen J.R."/>
            <person name="Perchat N."/>
            <person name="Pelletier E."/>
            <person name="Gouyvenoux M."/>
            <person name="Barbe V."/>
            <person name="Salanoubat M."/>
            <person name="Le Paslier D."/>
            <person name="Weissenbach J."/>
            <person name="Cohen G.N."/>
            <person name="Kreimeyer A."/>
        </authorList>
    </citation>
    <scope>NUCLEOTIDE SEQUENCE [LARGE SCALE GENOMIC DNA]</scope>
    <source>
        <strain evidence="2">ATCC 12662 / DSM 519 / JCM 1433 / CCUG 9281 / NCIMB 10654 / HF</strain>
    </source>
</reference>
<protein>
    <submittedName>
        <fullName evidence="1">Uncharacterized protein</fullName>
    </submittedName>
</protein>
<dbReference type="AlphaFoldDB" id="E3PVI8"/>
<evidence type="ECO:0000313" key="1">
    <source>
        <dbReference type="EMBL" id="CBH20555.1"/>
    </source>
</evidence>
<dbReference type="EMBL" id="FP565809">
    <property type="protein sequence ID" value="CBH20555.1"/>
    <property type="molecule type" value="Genomic_DNA"/>
</dbReference>
<accession>E3PVI8</accession>